<dbReference type="InterPro" id="IPR015422">
    <property type="entry name" value="PyrdxlP-dep_Trfase_small"/>
</dbReference>
<dbReference type="PANTHER" id="PTHR42832">
    <property type="entry name" value="AMINO ACID AMINOTRANSFERASE"/>
    <property type="match status" value="1"/>
</dbReference>
<feature type="domain" description="Aminotransferase class I/classII large" evidence="5">
    <location>
        <begin position="32"/>
        <end position="382"/>
    </location>
</feature>
<evidence type="ECO:0000256" key="1">
    <source>
        <dbReference type="ARBA" id="ARBA00001933"/>
    </source>
</evidence>
<comment type="cofactor">
    <cofactor evidence="1 4">
        <name>pyridoxal 5'-phosphate</name>
        <dbReference type="ChEBI" id="CHEBI:597326"/>
    </cofactor>
</comment>
<dbReference type="SUPFAM" id="SSF53383">
    <property type="entry name" value="PLP-dependent transferases"/>
    <property type="match status" value="1"/>
</dbReference>
<dbReference type="NCBIfam" id="NF005815">
    <property type="entry name" value="PRK07681.1"/>
    <property type="match status" value="1"/>
</dbReference>
<evidence type="ECO:0000313" key="6">
    <source>
        <dbReference type="EMBL" id="TCP20648.1"/>
    </source>
</evidence>
<evidence type="ECO:0000256" key="4">
    <source>
        <dbReference type="RuleBase" id="RU000481"/>
    </source>
</evidence>
<dbReference type="Pfam" id="PF00155">
    <property type="entry name" value="Aminotran_1_2"/>
    <property type="match status" value="1"/>
</dbReference>
<evidence type="ECO:0000259" key="5">
    <source>
        <dbReference type="Pfam" id="PF00155"/>
    </source>
</evidence>
<dbReference type="AlphaFoldDB" id="A0A4R2NHB5"/>
<sequence>MPFDISKRVSAFETLIFSELVKYKKKKQAEGKDMIDLSIGSPDQPAPPFIINELAKNIQDPKQYGYTLTGTDEFHKAVSHYYKNRFNVQLDPDAEALLLMGSQDGIIHLPLVFCDPGDYILVPDPGYTAYDSGILLAEARKYTMPLKRENGFLPDIEAIPAEIAKQTKMMILNFPGNPVPALADKVFYEKVVAFAKQYDILVVHDFAYCELVFDGQKAVSFLEAEGAKDVGVEFNSLSKSFNMAGMRIGYMTGNSDVIAALAKLKSNMDYGVFLPIQKAAVKALTDGEAFLQEHARAYERRRDVLVQGLREIGWHVDSPPATMFVWAKIPEGWTSLSFVYELMDKAGVVVTPGNAFGEHGEGYVRIAMVQDEMTLKKSVERIKKSGLIHTAAKPSCS</sequence>
<dbReference type="PROSITE" id="PS00105">
    <property type="entry name" value="AA_TRANSFER_CLASS_1"/>
    <property type="match status" value="1"/>
</dbReference>
<dbReference type="InterPro" id="IPR004839">
    <property type="entry name" value="Aminotransferase_I/II_large"/>
</dbReference>
<keyword evidence="3 4" id="KW-0808">Transferase</keyword>
<dbReference type="CDD" id="cd00609">
    <property type="entry name" value="AAT_like"/>
    <property type="match status" value="1"/>
</dbReference>
<dbReference type="EC" id="2.6.1.-" evidence="4"/>
<dbReference type="EMBL" id="SLXK01000051">
    <property type="protein sequence ID" value="TCP20648.1"/>
    <property type="molecule type" value="Genomic_DNA"/>
</dbReference>
<dbReference type="InterPro" id="IPR015421">
    <property type="entry name" value="PyrdxlP-dep_Trfase_major"/>
</dbReference>
<dbReference type="InterPro" id="IPR004838">
    <property type="entry name" value="NHTrfase_class1_PyrdxlP-BS"/>
</dbReference>
<dbReference type="OrthoDB" id="9802328at2"/>
<evidence type="ECO:0000256" key="3">
    <source>
        <dbReference type="ARBA" id="ARBA00022679"/>
    </source>
</evidence>
<dbReference type="RefSeq" id="WP_132748014.1">
    <property type="nucleotide sequence ID" value="NZ_SLXK01000051.1"/>
</dbReference>
<dbReference type="Gene3D" id="3.40.640.10">
    <property type="entry name" value="Type I PLP-dependent aspartate aminotransferase-like (Major domain)"/>
    <property type="match status" value="1"/>
</dbReference>
<dbReference type="GO" id="GO:0008483">
    <property type="term" value="F:transaminase activity"/>
    <property type="evidence" value="ECO:0007669"/>
    <property type="project" value="UniProtKB-KW"/>
</dbReference>
<organism evidence="6 7">
    <name type="scientific">Scopulibacillus darangshiensis</name>
    <dbReference type="NCBI Taxonomy" id="442528"/>
    <lineage>
        <taxon>Bacteria</taxon>
        <taxon>Bacillati</taxon>
        <taxon>Bacillota</taxon>
        <taxon>Bacilli</taxon>
        <taxon>Bacillales</taxon>
        <taxon>Sporolactobacillaceae</taxon>
        <taxon>Scopulibacillus</taxon>
    </lineage>
</organism>
<protein>
    <recommendedName>
        <fullName evidence="4">Aminotransferase</fullName>
        <ecNumber evidence="4">2.6.1.-</ecNumber>
    </recommendedName>
</protein>
<gene>
    <name evidence="6" type="ORF">EV207_15114</name>
</gene>
<dbReference type="PANTHER" id="PTHR42832:SF3">
    <property type="entry name" value="L-GLUTAMINE--4-(METHYLSULFANYL)-2-OXOBUTANOATE AMINOTRANSFERASE"/>
    <property type="match status" value="1"/>
</dbReference>
<comment type="caution">
    <text evidence="6">The sequence shown here is derived from an EMBL/GenBank/DDBJ whole genome shotgun (WGS) entry which is preliminary data.</text>
</comment>
<dbReference type="GO" id="GO:0030170">
    <property type="term" value="F:pyridoxal phosphate binding"/>
    <property type="evidence" value="ECO:0007669"/>
    <property type="project" value="InterPro"/>
</dbReference>
<dbReference type="Proteomes" id="UP000295416">
    <property type="component" value="Unassembled WGS sequence"/>
</dbReference>
<accession>A0A4R2NHB5</accession>
<comment type="similarity">
    <text evidence="4">Belongs to the class-I pyridoxal-phosphate-dependent aminotransferase family.</text>
</comment>
<evidence type="ECO:0000256" key="2">
    <source>
        <dbReference type="ARBA" id="ARBA00022576"/>
    </source>
</evidence>
<evidence type="ECO:0000313" key="7">
    <source>
        <dbReference type="Proteomes" id="UP000295416"/>
    </source>
</evidence>
<name>A0A4R2NHB5_9BACL</name>
<dbReference type="InterPro" id="IPR015424">
    <property type="entry name" value="PyrdxlP-dep_Trfase"/>
</dbReference>
<dbReference type="InterPro" id="IPR050881">
    <property type="entry name" value="LL-DAP_aminotransferase"/>
</dbReference>
<keyword evidence="7" id="KW-1185">Reference proteome</keyword>
<reference evidence="6 7" key="1">
    <citation type="submission" date="2019-03" db="EMBL/GenBank/DDBJ databases">
        <title>Genomic Encyclopedia of Type Strains, Phase IV (KMG-IV): sequencing the most valuable type-strain genomes for metagenomic binning, comparative biology and taxonomic classification.</title>
        <authorList>
            <person name="Goeker M."/>
        </authorList>
    </citation>
    <scope>NUCLEOTIDE SEQUENCE [LARGE SCALE GENOMIC DNA]</scope>
    <source>
        <strain evidence="6 7">DSM 19377</strain>
    </source>
</reference>
<keyword evidence="2 4" id="KW-0032">Aminotransferase</keyword>
<dbReference type="Gene3D" id="3.90.1150.10">
    <property type="entry name" value="Aspartate Aminotransferase, domain 1"/>
    <property type="match status" value="1"/>
</dbReference>
<proteinExistence type="inferred from homology"/>